<gene>
    <name evidence="3" type="ORF">RI543_000567</name>
</gene>
<dbReference type="Gene3D" id="3.40.50.10320">
    <property type="entry name" value="LmbE-like"/>
    <property type="match status" value="1"/>
</dbReference>
<accession>A0AAN8A9F8</accession>
<dbReference type="InterPro" id="IPR024078">
    <property type="entry name" value="LmbE-like_dom_sf"/>
</dbReference>
<dbReference type="Proteomes" id="UP001306508">
    <property type="component" value="Unassembled WGS sequence"/>
</dbReference>
<sequence>MFCFNFSKILYKLTKLTLLIWLIYIILSANKIPDFNDNINNKNNLLKNFNGLSQIQSLSLIIAHPDDEIMFFSPALLNLNDLLPKNITFNIVCYSDGNAQGLGSTRFNELYKSIYLLLSDRINKNITVLDYTDGMSEIWDVDKMLFDFEKINMNQPNYLIIDHGKNLILTFDKFGVSNHVNHISCHQMALRYYQKFPNQTVLLTLHSYHSNILLKYSSFGWQSLKLLFYLFCPSAYRNFLTANNNKDQNQDRTSELTFFSTYPQYVLSLATMLNAHKSQMVWFRYLWWVFSRFVFVNDIEVIQS</sequence>
<evidence type="ECO:0000256" key="2">
    <source>
        <dbReference type="ARBA" id="ARBA00012176"/>
    </source>
</evidence>
<dbReference type="Pfam" id="PF02585">
    <property type="entry name" value="PIG-L"/>
    <property type="match status" value="1"/>
</dbReference>
<dbReference type="EMBL" id="JAWIZZ010000023">
    <property type="protein sequence ID" value="KAK5781916.1"/>
    <property type="molecule type" value="Genomic_DNA"/>
</dbReference>
<keyword evidence="4" id="KW-1185">Reference proteome</keyword>
<dbReference type="GO" id="GO:0000225">
    <property type="term" value="F:N-acetylglucosaminylphosphatidylinositol deacetylase activity"/>
    <property type="evidence" value="ECO:0007669"/>
    <property type="project" value="UniProtKB-EC"/>
</dbReference>
<evidence type="ECO:0000313" key="3">
    <source>
        <dbReference type="EMBL" id="KAK5781916.1"/>
    </source>
</evidence>
<evidence type="ECO:0000256" key="1">
    <source>
        <dbReference type="ARBA" id="ARBA00006066"/>
    </source>
</evidence>
<comment type="caution">
    <text evidence="3">The sequence shown here is derived from an EMBL/GenBank/DDBJ whole genome shotgun (WGS) entry which is preliminary data.</text>
</comment>
<dbReference type="GO" id="GO:0005783">
    <property type="term" value="C:endoplasmic reticulum"/>
    <property type="evidence" value="ECO:0007669"/>
    <property type="project" value="TreeGrafter"/>
</dbReference>
<organism evidence="3 4">
    <name type="scientific">Arxiozyma heterogenica</name>
    <dbReference type="NCBI Taxonomy" id="278026"/>
    <lineage>
        <taxon>Eukaryota</taxon>
        <taxon>Fungi</taxon>
        <taxon>Dikarya</taxon>
        <taxon>Ascomycota</taxon>
        <taxon>Saccharomycotina</taxon>
        <taxon>Saccharomycetes</taxon>
        <taxon>Saccharomycetales</taxon>
        <taxon>Saccharomycetaceae</taxon>
        <taxon>Arxiozyma</taxon>
    </lineage>
</organism>
<dbReference type="PANTHER" id="PTHR12993:SF11">
    <property type="entry name" value="N-ACETYLGLUCOSAMINYL-PHOSPHATIDYLINOSITOL DE-N-ACETYLASE"/>
    <property type="match status" value="1"/>
</dbReference>
<reference evidence="4" key="1">
    <citation type="submission" date="2023-07" db="EMBL/GenBank/DDBJ databases">
        <title>A draft genome of Kazachstania heterogenica Y-27499.</title>
        <authorList>
            <person name="Donic C."/>
            <person name="Kralova J.S."/>
            <person name="Fidel L."/>
            <person name="Ben-Dor S."/>
            <person name="Jung S."/>
        </authorList>
    </citation>
    <scope>NUCLEOTIDE SEQUENCE [LARGE SCALE GENOMIC DNA]</scope>
    <source>
        <strain evidence="4">Y27499</strain>
    </source>
</reference>
<name>A0AAN8A9F8_9SACH</name>
<dbReference type="SUPFAM" id="SSF102588">
    <property type="entry name" value="LmbE-like"/>
    <property type="match status" value="1"/>
</dbReference>
<comment type="similarity">
    <text evidence="1">Belongs to the PIGL family.</text>
</comment>
<dbReference type="PANTHER" id="PTHR12993">
    <property type="entry name" value="N-ACETYLGLUCOSAMINYL-PHOSPHATIDYLINOSITOL DE-N-ACETYLASE-RELATED"/>
    <property type="match status" value="1"/>
</dbReference>
<evidence type="ECO:0000313" key="4">
    <source>
        <dbReference type="Proteomes" id="UP001306508"/>
    </source>
</evidence>
<protein>
    <recommendedName>
        <fullName evidence="2">N-acetylglucosaminylphosphatidylinositol deacetylase</fullName>
        <ecNumber evidence="2">3.5.1.89</ecNumber>
    </recommendedName>
</protein>
<dbReference type="EC" id="3.5.1.89" evidence="2"/>
<dbReference type="InterPro" id="IPR003737">
    <property type="entry name" value="GlcNAc_PI_deacetylase-related"/>
</dbReference>
<dbReference type="AlphaFoldDB" id="A0AAN8A9F8"/>
<proteinExistence type="inferred from homology"/>